<evidence type="ECO:0000313" key="2">
    <source>
        <dbReference type="EMBL" id="MET3599947.1"/>
    </source>
</evidence>
<keyword evidence="1" id="KW-0812">Transmembrane</keyword>
<sequence>MNPFVIIVGAVCLPLVASVILACVGRWMWAAAAMIITAMPLQLLGFTGTCTQGADGTFITGSILSAPLLFIAICFILWASFKRTANRSAGIFAAALSLILLALTRNAWLGAVFHGSPCGADYLHASGAEGLLIILGGYLALPILVTAGGLWSASRA</sequence>
<feature type="transmembrane region" description="Helical" evidence="1">
    <location>
        <begin position="29"/>
        <end position="46"/>
    </location>
</feature>
<feature type="transmembrane region" description="Helical" evidence="1">
    <location>
        <begin position="58"/>
        <end position="79"/>
    </location>
</feature>
<name>A0ABV2ICH8_9HYPH</name>
<keyword evidence="3" id="KW-1185">Reference proteome</keyword>
<dbReference type="Proteomes" id="UP001549164">
    <property type="component" value="Unassembled WGS sequence"/>
</dbReference>
<comment type="caution">
    <text evidence="2">The sequence shown here is derived from an EMBL/GenBank/DDBJ whole genome shotgun (WGS) entry which is preliminary data.</text>
</comment>
<feature type="transmembrane region" description="Helical" evidence="1">
    <location>
        <begin position="131"/>
        <end position="153"/>
    </location>
</feature>
<dbReference type="RefSeq" id="WP_354434007.1">
    <property type="nucleotide sequence ID" value="NZ_JBEPLY010000005.1"/>
</dbReference>
<keyword evidence="1" id="KW-0472">Membrane</keyword>
<reference evidence="2 3" key="1">
    <citation type="submission" date="2024-06" db="EMBL/GenBank/DDBJ databases">
        <title>Genomic Encyclopedia of Type Strains, Phase IV (KMG-IV): sequencing the most valuable type-strain genomes for metagenomic binning, comparative biology and taxonomic classification.</title>
        <authorList>
            <person name="Goeker M."/>
        </authorList>
    </citation>
    <scope>NUCLEOTIDE SEQUENCE [LARGE SCALE GENOMIC DNA]</scope>
    <source>
        <strain evidence="2 3">DSM 28102</strain>
    </source>
</reference>
<feature type="transmembrane region" description="Helical" evidence="1">
    <location>
        <begin position="91"/>
        <end position="111"/>
    </location>
</feature>
<feature type="transmembrane region" description="Helical" evidence="1">
    <location>
        <begin position="6"/>
        <end position="24"/>
    </location>
</feature>
<evidence type="ECO:0000313" key="3">
    <source>
        <dbReference type="Proteomes" id="UP001549164"/>
    </source>
</evidence>
<keyword evidence="1" id="KW-1133">Transmembrane helix</keyword>
<proteinExistence type="predicted"/>
<dbReference type="GO" id="GO:0016301">
    <property type="term" value="F:kinase activity"/>
    <property type="evidence" value="ECO:0007669"/>
    <property type="project" value="UniProtKB-KW"/>
</dbReference>
<dbReference type="EMBL" id="JBEPLY010000005">
    <property type="protein sequence ID" value="MET3599947.1"/>
    <property type="molecule type" value="Genomic_DNA"/>
</dbReference>
<keyword evidence="2" id="KW-0418">Kinase</keyword>
<organism evidence="2 3">
    <name type="scientific">Martelella mangrovi</name>
    <dbReference type="NCBI Taxonomy" id="1397477"/>
    <lineage>
        <taxon>Bacteria</taxon>
        <taxon>Pseudomonadati</taxon>
        <taxon>Pseudomonadota</taxon>
        <taxon>Alphaproteobacteria</taxon>
        <taxon>Hyphomicrobiales</taxon>
        <taxon>Aurantimonadaceae</taxon>
        <taxon>Martelella</taxon>
    </lineage>
</organism>
<keyword evidence="2" id="KW-0808">Transferase</keyword>
<evidence type="ECO:0000256" key="1">
    <source>
        <dbReference type="SAM" id="Phobius"/>
    </source>
</evidence>
<protein>
    <submittedName>
        <fullName evidence="2">Signal transduction histidine kinase</fullName>
    </submittedName>
</protein>
<gene>
    <name evidence="2" type="ORF">ABID12_001887</name>
</gene>
<accession>A0ABV2ICH8</accession>